<comment type="function">
    <text evidence="5">mRNA cap-binding component of the eukaryotic translation initiation factor 3 (eIF-3) complex, which is involved in protein synthesis of a specialized repertoire of mRNAs and, together with other initiation factors, stimulates binding of mRNA and methionyl-tRNAi to the 40S ribosome. The eIF-3 complex specifically targets and initiates translation of a subset of mRNAs involved in cell proliferation. In the eIF-3 complex, eif3d specifically recognizes and binds the 7-methylguanosine cap of a subset of mRNAs.</text>
</comment>
<dbReference type="eggNOG" id="KOG2479">
    <property type="taxonomic scope" value="Eukaryota"/>
</dbReference>
<evidence type="ECO:0000256" key="4">
    <source>
        <dbReference type="ARBA" id="ARBA00022917"/>
    </source>
</evidence>
<dbReference type="GO" id="GO:0002191">
    <property type="term" value="P:cap-dependent translational initiation"/>
    <property type="evidence" value="ECO:0007669"/>
    <property type="project" value="UniProtKB-UniRule"/>
</dbReference>
<comment type="subunit">
    <text evidence="5">Component of the eukaryotic translation initiation factor 3 (eIF-3) complex.</text>
</comment>
<organism evidence="7 8">
    <name type="scientific">Ectocarpus siliculosus</name>
    <name type="common">Brown alga</name>
    <name type="synonym">Conferva siliculosa</name>
    <dbReference type="NCBI Taxonomy" id="2880"/>
    <lineage>
        <taxon>Eukaryota</taxon>
        <taxon>Sar</taxon>
        <taxon>Stramenopiles</taxon>
        <taxon>Ochrophyta</taxon>
        <taxon>PX clade</taxon>
        <taxon>Phaeophyceae</taxon>
        <taxon>Ectocarpales</taxon>
        <taxon>Ectocarpaceae</taxon>
        <taxon>Ectocarpus</taxon>
    </lineage>
</organism>
<sequence>MEREDMGTFTTPVVHTNAEGGWGPDASALPEQFLDVPYAPFGKSDRIGRAADFTAPVYFQNRSFRNRRGEDNAVNAEFQYKYDNEEDEAFRLVDTTKSKQNRFGPRNRWNNNRGRGRGRGGRFGGRFGETTRGQPAASQGGQAGKDRTGGRFIGVPKNKWERQRLARGRGPYRRDRQRTDRQASVQVLPDWQVVEEFELPQLTKLQTNIPKAEDIQWCGFLEQYDDQYDRITSRTERRLQRCEKKEFYYVTTTDDPVMEKLAVEGKGNVFATDAILAHLMASPRTIYPWDIVVQKVNGTLFLDKREASQLDYLTVNETAVDPPTPGDDPTNNINAPDRLSLEATMINQNFSQQILKPGNRKNLEMPNPFFDKDEAAPGMTPAAIGYRYRKFQLGANYTVVARCEVHGTAVKPGMKAGEKQYMSAFALNEWDSKLAGGVEWRQKIDTQRGAILATELKNNSAKLAKWTAQSILSGADQMKIGLVSRVTKANAYEHVVLGTQSYKPREFATQITLSANNMWGIIHMIVELLMKHEDGKYVVMKDPNKQVVRVYSVPANTFESDDEDETDDDDDVNDQGQN</sequence>
<keyword evidence="2 5" id="KW-0396">Initiation factor</keyword>
<dbReference type="GO" id="GO:0033290">
    <property type="term" value="C:eukaryotic 48S preinitiation complex"/>
    <property type="evidence" value="ECO:0007669"/>
    <property type="project" value="UniProtKB-UniRule"/>
</dbReference>
<accession>D8LNN8</accession>
<evidence type="ECO:0000256" key="1">
    <source>
        <dbReference type="ARBA" id="ARBA00022490"/>
    </source>
</evidence>
<feature type="region of interest" description="Disordered" evidence="6">
    <location>
        <begin position="555"/>
        <end position="578"/>
    </location>
</feature>
<dbReference type="PANTHER" id="PTHR12399:SF0">
    <property type="entry name" value="EUKARYOTIC TRANSLATION INITIATION FACTOR 3 SUBUNIT D"/>
    <property type="match status" value="1"/>
</dbReference>
<dbReference type="AlphaFoldDB" id="D8LNN8"/>
<keyword evidence="3" id="KW-0694">RNA-binding</keyword>
<dbReference type="Pfam" id="PF05091">
    <property type="entry name" value="eIF-3_zeta"/>
    <property type="match status" value="1"/>
</dbReference>
<dbReference type="GO" id="GO:0016282">
    <property type="term" value="C:eukaryotic 43S preinitiation complex"/>
    <property type="evidence" value="ECO:0007669"/>
    <property type="project" value="UniProtKB-UniRule"/>
</dbReference>
<evidence type="ECO:0000256" key="3">
    <source>
        <dbReference type="ARBA" id="ARBA00022884"/>
    </source>
</evidence>
<dbReference type="STRING" id="2880.D8LNN8"/>
<dbReference type="HAMAP" id="MF_03003">
    <property type="entry name" value="eIF3d"/>
    <property type="match status" value="1"/>
</dbReference>
<evidence type="ECO:0000313" key="7">
    <source>
        <dbReference type="EMBL" id="CBN78248.1"/>
    </source>
</evidence>
<dbReference type="GO" id="GO:0001732">
    <property type="term" value="P:formation of cytoplasmic translation initiation complex"/>
    <property type="evidence" value="ECO:0007669"/>
    <property type="project" value="UniProtKB-UniRule"/>
</dbReference>
<dbReference type="PIRSF" id="PIRSF016281">
    <property type="entry name" value="EIF-3_zeta"/>
    <property type="match status" value="1"/>
</dbReference>
<dbReference type="OrthoDB" id="16538at2759"/>
<evidence type="ECO:0000256" key="5">
    <source>
        <dbReference type="HAMAP-Rule" id="MF_03003"/>
    </source>
</evidence>
<comment type="similarity">
    <text evidence="5">Belongs to the eIF-3 subunit D family.</text>
</comment>
<protein>
    <recommendedName>
        <fullName evidence="5">Eukaryotic translation initiation factor 3 subunit D</fullName>
        <shortName evidence="5">eIF3d</shortName>
    </recommendedName>
    <alternativeName>
        <fullName evidence="5">Eukaryotic translation initiation factor 3 subunit 7</fullName>
    </alternativeName>
</protein>
<feature type="compositionally biased region" description="Acidic residues" evidence="6">
    <location>
        <begin position="559"/>
        <end position="578"/>
    </location>
</feature>
<dbReference type="FunCoup" id="D8LNN8">
    <property type="interactions" value="684"/>
</dbReference>
<evidence type="ECO:0000256" key="2">
    <source>
        <dbReference type="ARBA" id="ARBA00022540"/>
    </source>
</evidence>
<keyword evidence="8" id="KW-1185">Reference proteome</keyword>
<evidence type="ECO:0000313" key="8">
    <source>
        <dbReference type="Proteomes" id="UP000002630"/>
    </source>
</evidence>
<proteinExistence type="inferred from homology"/>
<dbReference type="GO" id="GO:0005852">
    <property type="term" value="C:eukaryotic translation initiation factor 3 complex"/>
    <property type="evidence" value="ECO:0007669"/>
    <property type="project" value="UniProtKB-UniRule"/>
</dbReference>
<keyword evidence="4 5" id="KW-0648">Protein biosynthesis</keyword>
<keyword evidence="1 5" id="KW-0963">Cytoplasm</keyword>
<reference evidence="7 8" key="1">
    <citation type="journal article" date="2010" name="Nature">
        <title>The Ectocarpus genome and the independent evolution of multicellularity in brown algae.</title>
        <authorList>
            <person name="Cock J.M."/>
            <person name="Sterck L."/>
            <person name="Rouze P."/>
            <person name="Scornet D."/>
            <person name="Allen A.E."/>
            <person name="Amoutzias G."/>
            <person name="Anthouard V."/>
            <person name="Artiguenave F."/>
            <person name="Aury J.M."/>
            <person name="Badger J.H."/>
            <person name="Beszteri B."/>
            <person name="Billiau K."/>
            <person name="Bonnet E."/>
            <person name="Bothwell J.H."/>
            <person name="Bowler C."/>
            <person name="Boyen C."/>
            <person name="Brownlee C."/>
            <person name="Carrano C.J."/>
            <person name="Charrier B."/>
            <person name="Cho G.Y."/>
            <person name="Coelho S.M."/>
            <person name="Collen J."/>
            <person name="Corre E."/>
            <person name="Da Silva C."/>
            <person name="Delage L."/>
            <person name="Delaroque N."/>
            <person name="Dittami S.M."/>
            <person name="Doulbeau S."/>
            <person name="Elias M."/>
            <person name="Farnham G."/>
            <person name="Gachon C.M."/>
            <person name="Gschloessl B."/>
            <person name="Heesch S."/>
            <person name="Jabbari K."/>
            <person name="Jubin C."/>
            <person name="Kawai H."/>
            <person name="Kimura K."/>
            <person name="Kloareg B."/>
            <person name="Kupper F.C."/>
            <person name="Lang D."/>
            <person name="Le Bail A."/>
            <person name="Leblanc C."/>
            <person name="Lerouge P."/>
            <person name="Lohr M."/>
            <person name="Lopez P.J."/>
            <person name="Martens C."/>
            <person name="Maumus F."/>
            <person name="Michel G."/>
            <person name="Miranda-Saavedra D."/>
            <person name="Morales J."/>
            <person name="Moreau H."/>
            <person name="Motomura T."/>
            <person name="Nagasato C."/>
            <person name="Napoli C.A."/>
            <person name="Nelson D.R."/>
            <person name="Nyvall-Collen P."/>
            <person name="Peters A.F."/>
            <person name="Pommier C."/>
            <person name="Potin P."/>
            <person name="Poulain J."/>
            <person name="Quesneville H."/>
            <person name="Read B."/>
            <person name="Rensing S.A."/>
            <person name="Ritter A."/>
            <person name="Rousvoal S."/>
            <person name="Samanta M."/>
            <person name="Samson G."/>
            <person name="Schroeder D.C."/>
            <person name="Segurens B."/>
            <person name="Strittmatter M."/>
            <person name="Tonon T."/>
            <person name="Tregear J.W."/>
            <person name="Valentin K."/>
            <person name="von Dassow P."/>
            <person name="Yamagishi T."/>
            <person name="Van de Peer Y."/>
            <person name="Wincker P."/>
        </authorList>
    </citation>
    <scope>NUCLEOTIDE SEQUENCE [LARGE SCALE GENOMIC DNA]</scope>
    <source>
        <strain evidence="8">Ec32 / CCAP1310/4</strain>
    </source>
</reference>
<dbReference type="GO" id="GO:0098808">
    <property type="term" value="F:mRNA cap binding"/>
    <property type="evidence" value="ECO:0007669"/>
    <property type="project" value="UniProtKB-UniRule"/>
</dbReference>
<feature type="region of interest" description="RNA gate" evidence="5">
    <location>
        <begin position="309"/>
        <end position="323"/>
    </location>
</feature>
<dbReference type="Proteomes" id="UP000002630">
    <property type="component" value="Unassembled WGS sequence"/>
</dbReference>
<dbReference type="GO" id="GO:0003743">
    <property type="term" value="F:translation initiation factor activity"/>
    <property type="evidence" value="ECO:0007669"/>
    <property type="project" value="UniProtKB-UniRule"/>
</dbReference>
<dbReference type="InterPro" id="IPR007783">
    <property type="entry name" value="eIF3d"/>
</dbReference>
<comment type="subcellular location">
    <subcellularLocation>
        <location evidence="5">Cytoplasm</location>
    </subcellularLocation>
</comment>
<dbReference type="EMBL" id="FN649760">
    <property type="protein sequence ID" value="CBN78248.1"/>
    <property type="molecule type" value="Genomic_DNA"/>
</dbReference>
<feature type="compositionally biased region" description="Low complexity" evidence="6">
    <location>
        <begin position="101"/>
        <end position="113"/>
    </location>
</feature>
<evidence type="ECO:0000256" key="6">
    <source>
        <dbReference type="SAM" id="MobiDB-lite"/>
    </source>
</evidence>
<dbReference type="InParanoid" id="D8LNN8"/>
<dbReference type="PANTHER" id="PTHR12399">
    <property type="entry name" value="EUKARYOTIC TRANSLATION INITIATION FACTOR 3 SUBUNIT 7"/>
    <property type="match status" value="1"/>
</dbReference>
<feature type="region of interest" description="Disordered" evidence="6">
    <location>
        <begin position="1"/>
        <end position="21"/>
    </location>
</feature>
<comment type="domain">
    <text evidence="5">The RNA gate region regulates mRNA cap recognition to prevent promiscuous mRNA-binding before assembly of eif3d into the full eukaryotic translation initiation factor 3 (eIF-3) complex.</text>
</comment>
<name>D8LNN8_ECTSI</name>
<gene>
    <name evidence="7" type="primary">EIF3d</name>
    <name evidence="7" type="ORF">Esi_0005_0079</name>
</gene>
<feature type="region of interest" description="Disordered" evidence="6">
    <location>
        <begin position="95"/>
        <end position="153"/>
    </location>
</feature>